<evidence type="ECO:0000313" key="2">
    <source>
        <dbReference type="EMBL" id="GAM01891.1"/>
    </source>
</evidence>
<name>A0A0A1WA67_9SPHN</name>
<reference evidence="2 3" key="1">
    <citation type="submission" date="2014-11" db="EMBL/GenBank/DDBJ databases">
        <title>Whole genome shotgun sequence of Sphingomonas parapaucimobilis NBRC 15100.</title>
        <authorList>
            <person name="Katano-Makiyama Y."/>
            <person name="Hosoyama A."/>
            <person name="Hashimoto M."/>
            <person name="Hosoyama Y."/>
            <person name="Noguchi M."/>
            <person name="Numata M."/>
            <person name="Tsuchikane K."/>
            <person name="Hirakata S."/>
            <person name="Uohara A."/>
            <person name="Shimodaira J."/>
            <person name="Ohji S."/>
            <person name="Ichikawa N."/>
            <person name="Kimura A."/>
            <person name="Yamazoe A."/>
            <person name="Fujita N."/>
        </authorList>
    </citation>
    <scope>NUCLEOTIDE SEQUENCE [LARGE SCALE GENOMIC DNA]</scope>
    <source>
        <strain evidence="2 3">NBRC 15100</strain>
    </source>
</reference>
<keyword evidence="1" id="KW-1133">Transmembrane helix</keyword>
<accession>A0A0A1WA67</accession>
<evidence type="ECO:0000313" key="3">
    <source>
        <dbReference type="Proteomes" id="UP000032305"/>
    </source>
</evidence>
<feature type="transmembrane region" description="Helical" evidence="1">
    <location>
        <begin position="44"/>
        <end position="64"/>
    </location>
</feature>
<dbReference type="Proteomes" id="UP000032305">
    <property type="component" value="Unassembled WGS sequence"/>
</dbReference>
<sequence length="65" mass="7488">MSALRITRTGRDHTWAAPMTDAQRERAEPRFYDETGRPWTAWRVAGDLAVMILLFGGLAVLWWVL</sequence>
<keyword evidence="1" id="KW-0472">Membrane</keyword>
<proteinExistence type="predicted"/>
<comment type="caution">
    <text evidence="2">The sequence shown here is derived from an EMBL/GenBank/DDBJ whole genome shotgun (WGS) entry which is preliminary data.</text>
</comment>
<dbReference type="AlphaFoldDB" id="A0A0A1WA67"/>
<keyword evidence="3" id="KW-1185">Reference proteome</keyword>
<dbReference type="RefSeq" id="WP_042489281.1">
    <property type="nucleotide sequence ID" value="NZ_BBPI01000069.1"/>
</dbReference>
<keyword evidence="1" id="KW-0812">Transmembrane</keyword>
<evidence type="ECO:0000256" key="1">
    <source>
        <dbReference type="SAM" id="Phobius"/>
    </source>
</evidence>
<organism evidence="2 3">
    <name type="scientific">Sphingomonas parapaucimobilis NBRC 15100</name>
    <dbReference type="NCBI Taxonomy" id="1219049"/>
    <lineage>
        <taxon>Bacteria</taxon>
        <taxon>Pseudomonadati</taxon>
        <taxon>Pseudomonadota</taxon>
        <taxon>Alphaproteobacteria</taxon>
        <taxon>Sphingomonadales</taxon>
        <taxon>Sphingomonadaceae</taxon>
        <taxon>Sphingomonas</taxon>
    </lineage>
</organism>
<gene>
    <name evidence="2" type="ORF">SP5_069_01350</name>
</gene>
<protein>
    <submittedName>
        <fullName evidence="2">Uncharacterized protein</fullName>
    </submittedName>
</protein>
<dbReference type="EMBL" id="BBPI01000069">
    <property type="protein sequence ID" value="GAM01891.1"/>
    <property type="molecule type" value="Genomic_DNA"/>
</dbReference>